<comment type="caution">
    <text evidence="1">The sequence shown here is derived from an EMBL/GenBank/DDBJ whole genome shotgun (WGS) entry which is preliminary data.</text>
</comment>
<dbReference type="AlphaFoldDB" id="A0A7W5GEN2"/>
<reference evidence="1 2" key="1">
    <citation type="submission" date="2020-08" db="EMBL/GenBank/DDBJ databases">
        <title>Genomic Encyclopedia of Type Strains, Phase III (KMG-III): the genomes of soil and plant-associated and newly described type strains.</title>
        <authorList>
            <person name="Whitman W."/>
        </authorList>
    </citation>
    <scope>NUCLEOTIDE SEQUENCE [LARGE SCALE GENOMIC DNA]</scope>
    <source>
        <strain evidence="1 2">CECT 8356</strain>
    </source>
</reference>
<dbReference type="EMBL" id="JACHXY010000001">
    <property type="protein sequence ID" value="MBB3156683.1"/>
    <property type="molecule type" value="Genomic_DNA"/>
</dbReference>
<gene>
    <name evidence="1" type="ORF">FHS07_000367</name>
</gene>
<protein>
    <submittedName>
        <fullName evidence="1">Uncharacterized protein</fullName>
    </submittedName>
</protein>
<evidence type="ECO:0000313" key="1">
    <source>
        <dbReference type="EMBL" id="MBB3156683.1"/>
    </source>
</evidence>
<accession>A0A7W5GEN2</accession>
<proteinExistence type="predicted"/>
<name>A0A7W5GEN2_9MICO</name>
<dbReference type="Proteomes" id="UP000543579">
    <property type="component" value="Unassembled WGS sequence"/>
</dbReference>
<organism evidence="1 2">
    <name type="scientific">Microbacterium proteolyticum</name>
    <dbReference type="NCBI Taxonomy" id="1572644"/>
    <lineage>
        <taxon>Bacteria</taxon>
        <taxon>Bacillati</taxon>
        <taxon>Actinomycetota</taxon>
        <taxon>Actinomycetes</taxon>
        <taxon>Micrococcales</taxon>
        <taxon>Microbacteriaceae</taxon>
        <taxon>Microbacterium</taxon>
    </lineage>
</organism>
<evidence type="ECO:0000313" key="2">
    <source>
        <dbReference type="Proteomes" id="UP000543579"/>
    </source>
</evidence>
<sequence length="35" mass="3826">MSIAASDAGELAELREGDIDWLHENERLRAALTTA</sequence>